<dbReference type="Proteomes" id="UP000325313">
    <property type="component" value="Unassembled WGS sequence"/>
</dbReference>
<name>A0A5B0PVU9_PUCGR</name>
<evidence type="ECO:0000313" key="10">
    <source>
        <dbReference type="Proteomes" id="UP000325313"/>
    </source>
</evidence>
<evidence type="ECO:0000256" key="4">
    <source>
        <dbReference type="ARBA" id="ARBA00022989"/>
    </source>
</evidence>
<keyword evidence="5 7" id="KW-0472">Membrane</keyword>
<evidence type="ECO:0000256" key="7">
    <source>
        <dbReference type="SAM" id="Phobius"/>
    </source>
</evidence>
<dbReference type="EMBL" id="VDEP01000313">
    <property type="protein sequence ID" value="KAA1105012.1"/>
    <property type="molecule type" value="Genomic_DNA"/>
</dbReference>
<feature type="transmembrane region" description="Helical" evidence="7">
    <location>
        <begin position="114"/>
        <end position="138"/>
    </location>
</feature>
<dbReference type="AlphaFoldDB" id="A0A5B0PVU9"/>
<protein>
    <recommendedName>
        <fullName evidence="8">VTT domain-containing protein</fullName>
    </recommendedName>
</protein>
<comment type="subcellular location">
    <subcellularLocation>
        <location evidence="1">Membrane</location>
        <topology evidence="1">Multi-pass membrane protein</topology>
    </subcellularLocation>
</comment>
<evidence type="ECO:0000256" key="3">
    <source>
        <dbReference type="ARBA" id="ARBA00022729"/>
    </source>
</evidence>
<comment type="caution">
    <text evidence="9">The sequence shown here is derived from an EMBL/GenBank/DDBJ whole genome shotgun (WGS) entry which is preliminary data.</text>
</comment>
<organism evidence="9 10">
    <name type="scientific">Puccinia graminis f. sp. tritici</name>
    <dbReference type="NCBI Taxonomy" id="56615"/>
    <lineage>
        <taxon>Eukaryota</taxon>
        <taxon>Fungi</taxon>
        <taxon>Dikarya</taxon>
        <taxon>Basidiomycota</taxon>
        <taxon>Pucciniomycotina</taxon>
        <taxon>Pucciniomycetes</taxon>
        <taxon>Pucciniales</taxon>
        <taxon>Pucciniaceae</taxon>
        <taxon>Puccinia</taxon>
    </lineage>
</organism>
<dbReference type="InterPro" id="IPR032816">
    <property type="entry name" value="VTT_dom"/>
</dbReference>
<dbReference type="GO" id="GO:0016020">
    <property type="term" value="C:membrane"/>
    <property type="evidence" value="ECO:0007669"/>
    <property type="project" value="UniProtKB-SubCell"/>
</dbReference>
<evidence type="ECO:0000259" key="8">
    <source>
        <dbReference type="Pfam" id="PF09335"/>
    </source>
</evidence>
<evidence type="ECO:0000256" key="5">
    <source>
        <dbReference type="ARBA" id="ARBA00023136"/>
    </source>
</evidence>
<evidence type="ECO:0000256" key="1">
    <source>
        <dbReference type="ARBA" id="ARBA00004141"/>
    </source>
</evidence>
<feature type="region of interest" description="Disordered" evidence="6">
    <location>
        <begin position="278"/>
        <end position="300"/>
    </location>
</feature>
<sequence length="419" mass="45424">MVKAATGQVRLQSNLLKPISLLILTTISSLLIIKTAINSIPFLRLPTSIELISNQIHDLRTYSSTSTTNSLHLALVLSIIFVSKQAFSVPGTALLNILIGSIYPIWIATPLSCLLTALGSTGAYLIALTARPLIVLLIPRPLKLIQRAVDPFRINGTTNRYHTAELSSYLLIARLLPIVPYAALNLASGVLELPLIPFFWTILIGSLPYNLLTTQLGDILRTASESSASSGGLHPASLTEIWTLGLLLKLASLSVLAILPILFKESLRNAIQTVTQGRARADGHRISEEEGGGRRKRVDQSPAELLLSPILCPQHHELIDDELDQLSPSTSTSSSSSLSSSSSSDELIIHLHSPNRSPTLTNHLKLSPSTHLPVGLAILNHNPHSLTHHHPAHASIFDLPYRKVAKLHDKPATNFSPFP</sequence>
<gene>
    <name evidence="9" type="ORF">PGTUg99_006043</name>
</gene>
<feature type="domain" description="VTT" evidence="8">
    <location>
        <begin position="89"/>
        <end position="218"/>
    </location>
</feature>
<dbReference type="InterPro" id="IPR045014">
    <property type="entry name" value="TM41A/B"/>
</dbReference>
<feature type="transmembrane region" description="Helical" evidence="7">
    <location>
        <begin position="62"/>
        <end position="82"/>
    </location>
</feature>
<dbReference type="PANTHER" id="PTHR43220:SF21">
    <property type="entry name" value="TRANSMEMBRANE PROTEIN 41A"/>
    <property type="match status" value="1"/>
</dbReference>
<reference evidence="9 10" key="1">
    <citation type="submission" date="2019-05" db="EMBL/GenBank/DDBJ databases">
        <title>Emergence of the Ug99 lineage of the wheat stem rust pathogen through somatic hybridization.</title>
        <authorList>
            <person name="Li F."/>
            <person name="Upadhyaya N.M."/>
            <person name="Sperschneider J."/>
            <person name="Matny O."/>
            <person name="Nguyen-Phuc H."/>
            <person name="Mago R."/>
            <person name="Raley C."/>
            <person name="Miller M.E."/>
            <person name="Silverstein K.A.T."/>
            <person name="Henningsen E."/>
            <person name="Hirsch C.D."/>
            <person name="Visser B."/>
            <person name="Pretorius Z.A."/>
            <person name="Steffenson B.J."/>
            <person name="Schwessinger B."/>
            <person name="Dodds P.N."/>
            <person name="Figueroa M."/>
        </authorList>
    </citation>
    <scope>NUCLEOTIDE SEQUENCE [LARGE SCALE GENOMIC DNA]</scope>
    <source>
        <strain evidence="9 10">Ug99</strain>
    </source>
</reference>
<feature type="transmembrane region" description="Helical" evidence="7">
    <location>
        <begin position="241"/>
        <end position="263"/>
    </location>
</feature>
<proteinExistence type="predicted"/>
<keyword evidence="3" id="KW-0732">Signal</keyword>
<feature type="transmembrane region" description="Helical" evidence="7">
    <location>
        <begin position="89"/>
        <end position="108"/>
    </location>
</feature>
<keyword evidence="2 7" id="KW-0812">Transmembrane</keyword>
<dbReference type="Pfam" id="PF09335">
    <property type="entry name" value="VTT_dom"/>
    <property type="match status" value="1"/>
</dbReference>
<evidence type="ECO:0000256" key="6">
    <source>
        <dbReference type="SAM" id="MobiDB-lite"/>
    </source>
</evidence>
<feature type="transmembrane region" description="Helical" evidence="7">
    <location>
        <begin position="178"/>
        <end position="203"/>
    </location>
</feature>
<feature type="transmembrane region" description="Helical" evidence="7">
    <location>
        <begin position="21"/>
        <end position="42"/>
    </location>
</feature>
<dbReference type="PANTHER" id="PTHR43220">
    <property type="match status" value="1"/>
</dbReference>
<keyword evidence="4 7" id="KW-1133">Transmembrane helix</keyword>
<evidence type="ECO:0000256" key="2">
    <source>
        <dbReference type="ARBA" id="ARBA00022692"/>
    </source>
</evidence>
<feature type="compositionally biased region" description="Basic and acidic residues" evidence="6">
    <location>
        <begin position="279"/>
        <end position="293"/>
    </location>
</feature>
<evidence type="ECO:0000313" key="9">
    <source>
        <dbReference type="EMBL" id="KAA1105012.1"/>
    </source>
</evidence>
<accession>A0A5B0PVU9</accession>